<evidence type="ECO:0000313" key="3">
    <source>
        <dbReference type="EMBL" id="KYC29108.1"/>
    </source>
</evidence>
<sequence length="255" mass="28016">MPGMEHFLYEKRGAIAIMTFNRPEARNCFTPEMVDALYACFADFNQDPALRVAVFRSTGDKAWSAGGDLETLIPAINSGRFKINADPTKRVYSDIFKPIITAVNGFATLELILGADMCVASKNASFALGEVKWGMIPAGGSHIRLPRAVPWNMAMELVLTGRPISAQRAYEVGLVNRLVDTPAEAFEEAMKLAEVVAENAPLAVQTAKEVMVRAADMEPGFVLENALFQKVSRSEDAQEGPRAYKERRKPVFTGR</sequence>
<dbReference type="PANTHER" id="PTHR11941:SF54">
    <property type="entry name" value="ENOYL-COA HYDRATASE, MITOCHONDRIAL"/>
    <property type="match status" value="1"/>
</dbReference>
<protein>
    <submittedName>
        <fullName evidence="3">Enoyl-CoA hydratase</fullName>
    </submittedName>
</protein>
<comment type="similarity">
    <text evidence="1">Belongs to the enoyl-CoA hydratase/isomerase family.</text>
</comment>
<comment type="caution">
    <text evidence="3">The sequence shown here is derived from an EMBL/GenBank/DDBJ whole genome shotgun (WGS) entry which is preliminary data.</text>
</comment>
<evidence type="ECO:0000256" key="2">
    <source>
        <dbReference type="ARBA" id="ARBA00023239"/>
    </source>
</evidence>
<dbReference type="InterPro" id="IPR029045">
    <property type="entry name" value="ClpP/crotonase-like_dom_sf"/>
</dbReference>
<reference evidence="3 4" key="1">
    <citation type="journal article" date="2016" name="ISME J.">
        <title>Integrated multi-omics analyses reveal the biochemical mechanisms and phylogenetic relevance of anaerobic androgen biodegradation in the environment.</title>
        <authorList>
            <person name="Yang F.C."/>
            <person name="Chen Y.L."/>
            <person name="Tang S.L."/>
            <person name="Yu C.P."/>
            <person name="Wang P.H."/>
            <person name="Ismail W."/>
            <person name="Wang C.H."/>
            <person name="Ding J.Y."/>
            <person name="Yang C.Y."/>
            <person name="Yang C.Y."/>
            <person name="Chiang Y.R."/>
        </authorList>
    </citation>
    <scope>NUCLEOTIDE SEQUENCE [LARGE SCALE GENOMIC DNA]</scope>
    <source>
        <strain evidence="3 4">DSM 13999</strain>
    </source>
</reference>
<dbReference type="Pfam" id="PF00378">
    <property type="entry name" value="ECH_1"/>
    <property type="match status" value="1"/>
</dbReference>
<organism evidence="3 4">
    <name type="scientific">Sterolibacterium denitrificans</name>
    <dbReference type="NCBI Taxonomy" id="157592"/>
    <lineage>
        <taxon>Bacteria</taxon>
        <taxon>Pseudomonadati</taxon>
        <taxon>Pseudomonadota</taxon>
        <taxon>Betaproteobacteria</taxon>
        <taxon>Nitrosomonadales</taxon>
        <taxon>Sterolibacteriaceae</taxon>
        <taxon>Sterolibacterium</taxon>
    </lineage>
</organism>
<dbReference type="CDD" id="cd06558">
    <property type="entry name" value="crotonase-like"/>
    <property type="match status" value="1"/>
</dbReference>
<keyword evidence="4" id="KW-1185">Reference proteome</keyword>
<dbReference type="PANTHER" id="PTHR11941">
    <property type="entry name" value="ENOYL-COA HYDRATASE-RELATED"/>
    <property type="match status" value="1"/>
</dbReference>
<evidence type="ECO:0000313" key="4">
    <source>
        <dbReference type="Proteomes" id="UP000243416"/>
    </source>
</evidence>
<dbReference type="InterPro" id="IPR001753">
    <property type="entry name" value="Enoyl-CoA_hydra/iso"/>
</dbReference>
<name>A0A656Z8D4_9PROT</name>
<dbReference type="InterPro" id="IPR014748">
    <property type="entry name" value="Enoyl-CoA_hydra_C"/>
</dbReference>
<dbReference type="OrthoDB" id="9775794at2"/>
<dbReference type="GO" id="GO:0006635">
    <property type="term" value="P:fatty acid beta-oxidation"/>
    <property type="evidence" value="ECO:0007669"/>
    <property type="project" value="TreeGrafter"/>
</dbReference>
<dbReference type="RefSeq" id="WP_067169338.1">
    <property type="nucleotide sequence ID" value="NZ_LFZK01000001.1"/>
</dbReference>
<proteinExistence type="inferred from homology"/>
<keyword evidence="2" id="KW-0456">Lyase</keyword>
<evidence type="ECO:0000256" key="1">
    <source>
        <dbReference type="ARBA" id="ARBA00005254"/>
    </source>
</evidence>
<dbReference type="Proteomes" id="UP000243416">
    <property type="component" value="Unassembled WGS sequence"/>
</dbReference>
<dbReference type="EMBL" id="LFZK01000001">
    <property type="protein sequence ID" value="KYC29108.1"/>
    <property type="molecule type" value="Genomic_DNA"/>
</dbReference>
<dbReference type="Gene3D" id="3.90.226.10">
    <property type="entry name" value="2-enoyl-CoA Hydratase, Chain A, domain 1"/>
    <property type="match status" value="1"/>
</dbReference>
<dbReference type="SUPFAM" id="SSF52096">
    <property type="entry name" value="ClpP/crotonase"/>
    <property type="match status" value="1"/>
</dbReference>
<dbReference type="GO" id="GO:0016829">
    <property type="term" value="F:lyase activity"/>
    <property type="evidence" value="ECO:0007669"/>
    <property type="project" value="UniProtKB-KW"/>
</dbReference>
<dbReference type="GO" id="GO:0016853">
    <property type="term" value="F:isomerase activity"/>
    <property type="evidence" value="ECO:0007669"/>
    <property type="project" value="UniProtKB-KW"/>
</dbReference>
<accession>A0A656Z8D4</accession>
<gene>
    <name evidence="3" type="ORF">ACY05_00545</name>
</gene>
<dbReference type="AlphaFoldDB" id="A0A656Z8D4"/>
<dbReference type="Gene3D" id="1.10.12.10">
    <property type="entry name" value="Lyase 2-enoyl-coa Hydratase, Chain A, domain 2"/>
    <property type="match status" value="1"/>
</dbReference>